<dbReference type="InterPro" id="IPR015424">
    <property type="entry name" value="PyrdxlP-dep_Trfase"/>
</dbReference>
<evidence type="ECO:0000313" key="6">
    <source>
        <dbReference type="EMBL" id="MDT0593564.1"/>
    </source>
</evidence>
<gene>
    <name evidence="6" type="primary">kynU</name>
    <name evidence="6" type="ORF">RM552_01745</name>
</gene>
<evidence type="ECO:0000313" key="7">
    <source>
        <dbReference type="Proteomes" id="UP001253545"/>
    </source>
</evidence>
<protein>
    <recommendedName>
        <fullName evidence="4 5">Kynureninase</fullName>
        <ecNumber evidence="4 5">3.7.1.3</ecNumber>
    </recommendedName>
</protein>
<dbReference type="PIRSF" id="PIRSF038800">
    <property type="entry name" value="KYNU"/>
    <property type="match status" value="1"/>
</dbReference>
<name>A0ABU2ZLQ8_9ALTE</name>
<dbReference type="RefSeq" id="WP_311367072.1">
    <property type="nucleotide sequence ID" value="NZ_JAVRHX010000001.1"/>
</dbReference>
<dbReference type="Proteomes" id="UP001253545">
    <property type="component" value="Unassembled WGS sequence"/>
</dbReference>
<comment type="catalytic activity">
    <reaction evidence="5">
        <text>L-kynurenine + H2O = anthranilate + L-alanine + H(+)</text>
        <dbReference type="Rhea" id="RHEA:16813"/>
        <dbReference type="ChEBI" id="CHEBI:15377"/>
        <dbReference type="ChEBI" id="CHEBI:15378"/>
        <dbReference type="ChEBI" id="CHEBI:16567"/>
        <dbReference type="ChEBI" id="CHEBI:57959"/>
        <dbReference type="ChEBI" id="CHEBI:57972"/>
        <dbReference type="EC" id="3.7.1.3"/>
    </reaction>
</comment>
<comment type="pathway">
    <text evidence="5">Amino-acid degradation; L-kynurenine degradation; L-alanine and anthranilate from L-kynurenine: step 1/1.</text>
</comment>
<comment type="function">
    <text evidence="5">Catalyzes the cleavage of L-kynurenine (L-Kyn) and L-3-hydroxykynurenine (L-3OHKyn) into anthranilic acid (AA) and 3-hydroxyanthranilic acid (3-OHAA), respectively.</text>
</comment>
<dbReference type="Pfam" id="PF22580">
    <property type="entry name" value="KYNU_C"/>
    <property type="match status" value="1"/>
</dbReference>
<dbReference type="SUPFAM" id="SSF53383">
    <property type="entry name" value="PLP-dependent transferases"/>
    <property type="match status" value="1"/>
</dbReference>
<proteinExistence type="inferred from homology"/>
<comment type="pathway">
    <text evidence="5">Cofactor biosynthesis; NAD(+) biosynthesis; quinolinate from L-kynurenine: step 2/3.</text>
</comment>
<keyword evidence="7" id="KW-1185">Reference proteome</keyword>
<dbReference type="PANTHER" id="PTHR14084:SF0">
    <property type="entry name" value="KYNURENINASE"/>
    <property type="match status" value="1"/>
</dbReference>
<evidence type="ECO:0000256" key="5">
    <source>
        <dbReference type="PIRNR" id="PIRNR038800"/>
    </source>
</evidence>
<evidence type="ECO:0000256" key="3">
    <source>
        <dbReference type="ARBA" id="ARBA00022898"/>
    </source>
</evidence>
<accession>A0ABU2ZLQ8</accession>
<comment type="similarity">
    <text evidence="5">Belongs to the kynureninase family.</text>
</comment>
<comment type="subunit">
    <text evidence="5">Homodimer.</text>
</comment>
<dbReference type="Gene3D" id="3.90.1150.10">
    <property type="entry name" value="Aspartate Aminotransferase, domain 1"/>
    <property type="match status" value="1"/>
</dbReference>
<keyword evidence="2 5" id="KW-0378">Hydrolase</keyword>
<comment type="catalytic activity">
    <reaction evidence="5">
        <text>3-hydroxy-L-kynurenine + H2O = 3-hydroxyanthranilate + L-alanine + H(+)</text>
        <dbReference type="Rhea" id="RHEA:25143"/>
        <dbReference type="ChEBI" id="CHEBI:15377"/>
        <dbReference type="ChEBI" id="CHEBI:15378"/>
        <dbReference type="ChEBI" id="CHEBI:36559"/>
        <dbReference type="ChEBI" id="CHEBI:57972"/>
        <dbReference type="ChEBI" id="CHEBI:58125"/>
        <dbReference type="EC" id="3.7.1.3"/>
    </reaction>
</comment>
<keyword evidence="3 5" id="KW-0663">Pyridoxal phosphate</keyword>
<comment type="cofactor">
    <cofactor evidence="5">
        <name>pyridoxal 5'-phosphate</name>
        <dbReference type="ChEBI" id="CHEBI:597326"/>
    </cofactor>
</comment>
<dbReference type="EC" id="3.7.1.3" evidence="4 5"/>
<evidence type="ECO:0000256" key="4">
    <source>
        <dbReference type="NCBIfam" id="TIGR01814"/>
    </source>
</evidence>
<dbReference type="InterPro" id="IPR015422">
    <property type="entry name" value="PyrdxlP-dep_Trfase_small"/>
</dbReference>
<reference evidence="6 7" key="1">
    <citation type="submission" date="2023-09" db="EMBL/GenBank/DDBJ databases">
        <authorList>
            <person name="Rey-Velasco X."/>
        </authorList>
    </citation>
    <scope>NUCLEOTIDE SEQUENCE [LARGE SCALE GENOMIC DNA]</scope>
    <source>
        <strain evidence="6 7">P117</strain>
    </source>
</reference>
<dbReference type="EMBL" id="JAVRHX010000001">
    <property type="protein sequence ID" value="MDT0593564.1"/>
    <property type="molecule type" value="Genomic_DNA"/>
</dbReference>
<dbReference type="InterPro" id="IPR010111">
    <property type="entry name" value="Kynureninase"/>
</dbReference>
<dbReference type="InterPro" id="IPR015421">
    <property type="entry name" value="PyrdxlP-dep_Trfase_major"/>
</dbReference>
<comment type="caution">
    <text evidence="6">The sequence shown here is derived from an EMBL/GenBank/DDBJ whole genome shotgun (WGS) entry which is preliminary data.</text>
</comment>
<organism evidence="6 7">
    <name type="scientific">Glaciecola petra</name>
    <dbReference type="NCBI Taxonomy" id="3075602"/>
    <lineage>
        <taxon>Bacteria</taxon>
        <taxon>Pseudomonadati</taxon>
        <taxon>Pseudomonadota</taxon>
        <taxon>Gammaproteobacteria</taxon>
        <taxon>Alteromonadales</taxon>
        <taxon>Alteromonadaceae</taxon>
        <taxon>Glaciecola</taxon>
    </lineage>
</organism>
<evidence type="ECO:0000256" key="1">
    <source>
        <dbReference type="ARBA" id="ARBA00022642"/>
    </source>
</evidence>
<evidence type="ECO:0000256" key="2">
    <source>
        <dbReference type="ARBA" id="ARBA00022801"/>
    </source>
</evidence>
<dbReference type="NCBIfam" id="TIGR01814">
    <property type="entry name" value="kynureninase"/>
    <property type="match status" value="1"/>
</dbReference>
<dbReference type="Gene3D" id="3.40.640.10">
    <property type="entry name" value="Type I PLP-dependent aspartate aminotransferase-like (Major domain)"/>
    <property type="match status" value="1"/>
</dbReference>
<sequence length="436" mass="48478">MQIKCLNDLQEKAKQLDATDDLAHKLHEFELPKQQIYLDGNSLGPLTKAAKARAKEVVEQQWGADLIESWNKHKWIGLPKTIGNKIANLIGAEENTVVCADSISVNLFKVLSAALLIQEQGLKQETQQTPPIQNKRTIILSQADNFPSDIYMAQGLSNLLGENRCKLHTVSSKDIEHELQENGDKIAVVMLTHVNFKNGDISDMQAITQLAHQKGALIIWDLAHSAGVLPLELQHCEVDFAVGCTYKYLNGGPGAPAFVYVAKKLQKAIQQPLSGWMGHKQAFAFLHDYEAADGPEQMLSGTPPILSMSILDASLGAFEGINIHQIRHKSIALNGFFQECVEHLMIDDLFELACHPSANLRGSQISYTHPYAYAICQALIAHNVVPDFRAPNILRLGFSPLFLTYEQVFNAARILADLVNKQEYKNSMYQQMKEVT</sequence>
<keyword evidence="1 5" id="KW-0662">Pyridine nucleotide biosynthesis</keyword>
<dbReference type="PANTHER" id="PTHR14084">
    <property type="entry name" value="KYNURENINASE"/>
    <property type="match status" value="1"/>
</dbReference>
<dbReference type="GO" id="GO:0030429">
    <property type="term" value="F:kynureninase activity"/>
    <property type="evidence" value="ECO:0007669"/>
    <property type="project" value="UniProtKB-EC"/>
</dbReference>